<evidence type="ECO:0000313" key="1">
    <source>
        <dbReference type="EMBL" id="KKK54731.1"/>
    </source>
</evidence>
<reference evidence="1" key="1">
    <citation type="journal article" date="2015" name="Nature">
        <title>Complex archaea that bridge the gap between prokaryotes and eukaryotes.</title>
        <authorList>
            <person name="Spang A."/>
            <person name="Saw J.H."/>
            <person name="Jorgensen S.L."/>
            <person name="Zaremba-Niedzwiedzka K."/>
            <person name="Martijn J."/>
            <person name="Lind A.E."/>
            <person name="van Eijk R."/>
            <person name="Schleper C."/>
            <person name="Guy L."/>
            <person name="Ettema T.J."/>
        </authorList>
    </citation>
    <scope>NUCLEOTIDE SEQUENCE</scope>
</reference>
<dbReference type="AlphaFoldDB" id="A0A0F8Z3R4"/>
<sequence length="126" mass="14311">MKHGIKLFIIVCLWQLICHSLVFGQLGNMYVWTDSAYIDTDVTNFTPSVRWEYVEVWCDSAEWYAKIGASSTGVDTTDWSSRDPLKIDPGTRLVIGPGIKLRKLSAWAVNGDGFLFFFGYKKSAQY</sequence>
<comment type="caution">
    <text evidence="1">The sequence shown here is derived from an EMBL/GenBank/DDBJ whole genome shotgun (WGS) entry which is preliminary data.</text>
</comment>
<dbReference type="EMBL" id="LAZR01065845">
    <property type="protein sequence ID" value="KKK54731.1"/>
    <property type="molecule type" value="Genomic_DNA"/>
</dbReference>
<protein>
    <submittedName>
        <fullName evidence="1">Uncharacterized protein</fullName>
    </submittedName>
</protein>
<proteinExistence type="predicted"/>
<organism evidence="1">
    <name type="scientific">marine sediment metagenome</name>
    <dbReference type="NCBI Taxonomy" id="412755"/>
    <lineage>
        <taxon>unclassified sequences</taxon>
        <taxon>metagenomes</taxon>
        <taxon>ecological metagenomes</taxon>
    </lineage>
</organism>
<gene>
    <name evidence="1" type="ORF">LCGC14_3081740</name>
</gene>
<name>A0A0F8Z3R4_9ZZZZ</name>
<accession>A0A0F8Z3R4</accession>